<keyword evidence="1" id="KW-0614">Plasmid</keyword>
<organism evidence="1">
    <name type="scientific">Cyanothece sp. (strain PCC 7425 / ATCC 29141)</name>
    <dbReference type="NCBI Taxonomy" id="395961"/>
    <lineage>
        <taxon>Bacteria</taxon>
        <taxon>Bacillati</taxon>
        <taxon>Cyanobacteriota</taxon>
        <taxon>Cyanophyceae</taxon>
        <taxon>Gomontiellales</taxon>
        <taxon>Cyanothecaceae</taxon>
        <taxon>Cyanothece</taxon>
    </lineage>
</organism>
<gene>
    <name evidence="1" type="ordered locus">Cyan7425_5368</name>
</gene>
<dbReference type="KEGG" id="cyn:Cyan7425_5368"/>
<geneLocation type="plasmid" evidence="1">
    <name>pP742501</name>
</geneLocation>
<sequence>MTLLGYFAARSHSLGQAVPTAKYRHRHLCPKPLMLVGWTLGSDPFSVSALAWGHHPDDFRFAVAGDPRDFDLEVDLLRTLAQDFNPWFESFKERGEAPQVIVANRATIEVLWRLGRRFAYLEGRIDDAVVRLARYLQLLTHHADFPGQQLIVSLTDLINEHWAIELSGEESQSLPVLDAYLNPPPGSTGFAVVESLEQSQLHTIGPHPTSLEDDPLQTLLEQFKQVRQQAPTSLALAPIAAHYRPLLERTWELNWRCFHREHQRPPARYVDRRWQEDLRYYRQQAQHLMDGGRMRTRPTVKAAASDLNKRESALQQLVTEQALSDPLRMLPHLLKHEAVLGLVESLDLTYIPAGQNKRQPRLVLISPEPCLIPIGTALWWTEAPTGLPWLLDEILTTAPGLPHRLVLLHQNNQSTFRRPTPGQTACFSVLTHRSPYQMQLPPQTPWTHC</sequence>
<reference evidence="1" key="1">
    <citation type="submission" date="2009-01" db="EMBL/GenBank/DDBJ databases">
        <title>Complete sequence of plasmid1 Cyanothece sp. PCC 7425.</title>
        <authorList>
            <consortium name="US DOE Joint Genome Institute"/>
            <person name="Lucas S."/>
            <person name="Copeland A."/>
            <person name="Lapidus A."/>
            <person name="Glavina del Rio T."/>
            <person name="Dalin E."/>
            <person name="Tice H."/>
            <person name="Bruce D."/>
            <person name="Goodwin L."/>
            <person name="Pitluck S."/>
            <person name="Sims D."/>
            <person name="Meineke L."/>
            <person name="Brettin T."/>
            <person name="Detter J.C."/>
            <person name="Han C."/>
            <person name="Larimer F."/>
            <person name="Land M."/>
            <person name="Hauser L."/>
            <person name="Kyrpides N."/>
            <person name="Ovchinnikova G."/>
            <person name="Liberton M."/>
            <person name="Stoeckel J."/>
            <person name="Banerjee A."/>
            <person name="Singh A."/>
            <person name="Page L."/>
            <person name="Sato H."/>
            <person name="Zhao L."/>
            <person name="Sherman L."/>
            <person name="Pakrasi H."/>
            <person name="Richardson P."/>
        </authorList>
    </citation>
    <scope>NUCLEOTIDE SEQUENCE</scope>
    <source>
        <strain evidence="1">PCC 7425</strain>
        <plasmid evidence="1">pP742501</plasmid>
    </source>
</reference>
<accession>B8HYX9</accession>
<dbReference type="AlphaFoldDB" id="B8HYX9"/>
<evidence type="ECO:0000313" key="1">
    <source>
        <dbReference type="EMBL" id="ACL47627.1"/>
    </source>
</evidence>
<proteinExistence type="predicted"/>
<dbReference type="EMBL" id="CP001345">
    <property type="protein sequence ID" value="ACL47627.1"/>
    <property type="molecule type" value="Genomic_DNA"/>
</dbReference>
<dbReference type="OrthoDB" id="140186at2"/>
<dbReference type="HOGENOM" id="CLU_543818_0_0_3"/>
<name>B8HYX9_CYAP4</name>
<protein>
    <submittedName>
        <fullName evidence="1">Uncharacterized protein</fullName>
    </submittedName>
</protein>